<dbReference type="InterPro" id="IPR041872">
    <property type="entry name" value="Anticodon_Met"/>
</dbReference>
<dbReference type="PANTHER" id="PTHR45765:SF1">
    <property type="entry name" value="METHIONINE--TRNA LIGASE, CYTOPLASMIC"/>
    <property type="match status" value="1"/>
</dbReference>
<feature type="short sequence motif" description="'HIGH' region" evidence="9">
    <location>
        <begin position="12"/>
        <end position="22"/>
    </location>
</feature>
<dbReference type="PANTHER" id="PTHR45765">
    <property type="entry name" value="METHIONINE--TRNA LIGASE"/>
    <property type="match status" value="1"/>
</dbReference>
<protein>
    <recommendedName>
        <fullName evidence="9">Methionine--tRNA ligase</fullName>
        <ecNumber evidence="9">6.1.1.10</ecNumber>
    </recommendedName>
    <alternativeName>
        <fullName evidence="9">Methionyl-tRNA synthetase</fullName>
        <shortName evidence="9">MetRS</shortName>
    </alternativeName>
</protein>
<comment type="function">
    <text evidence="1 9">Is required not only for elongation of protein synthesis but also for the initiation of all mRNA translation through initiator tRNA(fMet) aminoacylation.</text>
</comment>
<feature type="short sequence motif" description="'KMSKS' region" evidence="9">
    <location>
        <begin position="347"/>
        <end position="351"/>
    </location>
</feature>
<dbReference type="EMBL" id="JBHSJB010000011">
    <property type="protein sequence ID" value="MFC5054918.1"/>
    <property type="molecule type" value="Genomic_DNA"/>
</dbReference>
<feature type="binding site" evidence="9">
    <location>
        <position position="147"/>
    </location>
    <ligand>
        <name>Zn(2+)</name>
        <dbReference type="ChEBI" id="CHEBI:29105"/>
    </ligand>
</feature>
<comment type="similarity">
    <text evidence="2 9">Belongs to the class-I aminoacyl-tRNA synthetase family. MetG type 1 subfamily.</text>
</comment>
<dbReference type="CDD" id="cd00814">
    <property type="entry name" value="MetRS_core"/>
    <property type="match status" value="1"/>
</dbReference>
<comment type="subcellular location">
    <subcellularLocation>
        <location evidence="9">Cytoplasm</location>
    </subcellularLocation>
</comment>
<dbReference type="SUPFAM" id="SSF47323">
    <property type="entry name" value="Anticodon-binding domain of a subclass of class I aminoacyl-tRNA synthetases"/>
    <property type="match status" value="1"/>
</dbReference>
<evidence type="ECO:0000256" key="5">
    <source>
        <dbReference type="ARBA" id="ARBA00022840"/>
    </source>
</evidence>
<feature type="binding site" evidence="9">
    <location>
        <position position="144"/>
    </location>
    <ligand>
        <name>Zn(2+)</name>
        <dbReference type="ChEBI" id="CHEBI:29105"/>
    </ligand>
</feature>
<dbReference type="InterPro" id="IPR014758">
    <property type="entry name" value="Met-tRNA_synth"/>
</dbReference>
<evidence type="ECO:0000256" key="7">
    <source>
        <dbReference type="ARBA" id="ARBA00023146"/>
    </source>
</evidence>
<keyword evidence="14" id="KW-1185">Reference proteome</keyword>
<feature type="compositionally biased region" description="Basic and acidic residues" evidence="10">
    <location>
        <begin position="580"/>
        <end position="589"/>
    </location>
</feature>
<dbReference type="Gene3D" id="3.40.50.620">
    <property type="entry name" value="HUPs"/>
    <property type="match status" value="1"/>
</dbReference>
<dbReference type="EC" id="6.1.1.10" evidence="9"/>
<proteinExistence type="inferred from homology"/>
<accession>A0ABV9XZP5</accession>
<feature type="region of interest" description="Disordered" evidence="10">
    <location>
        <begin position="565"/>
        <end position="596"/>
    </location>
</feature>
<keyword evidence="7 9" id="KW-0030">Aminoacyl-tRNA synthetase</keyword>
<comment type="cofactor">
    <cofactor evidence="9">
        <name>Zn(2+)</name>
        <dbReference type="ChEBI" id="CHEBI:29105"/>
    </cofactor>
    <text evidence="9">Binds 1 zinc ion per subunit.</text>
</comment>
<evidence type="ECO:0000259" key="12">
    <source>
        <dbReference type="Pfam" id="PF19303"/>
    </source>
</evidence>
<dbReference type="NCBIfam" id="TIGR00398">
    <property type="entry name" value="metG"/>
    <property type="match status" value="1"/>
</dbReference>
<dbReference type="Proteomes" id="UP001595833">
    <property type="component" value="Unassembled WGS sequence"/>
</dbReference>
<feature type="domain" description="Methionyl-tRNA synthetase anticodon-binding" evidence="12">
    <location>
        <begin position="421"/>
        <end position="523"/>
    </location>
</feature>
<comment type="subunit">
    <text evidence="9">Monomer.</text>
</comment>
<dbReference type="InterPro" id="IPR014729">
    <property type="entry name" value="Rossmann-like_a/b/a_fold"/>
</dbReference>
<dbReference type="CDD" id="cd07957">
    <property type="entry name" value="Anticodon_Ia_Met"/>
    <property type="match status" value="1"/>
</dbReference>
<sequence length="596" mass="66551">MSASVLTAVAWPYANGPRHIGHVSGFGVPSDVFSRFMRMSGHRVLMVSGSDEHGTPISVQAEKEGLTTRELVDKYHRVITEDLHGLGLSYDLFTRTTTGNHYQVVQELFLALWRNGYVVPKTEMGAISPSTGRTLPDRYIEGTCPICGYDGARGDQCDNCGNQLDPVDLKNPRSRINGETPKFIETEHLFLDLPQFIDALGTWLQTRTEWRPNVLKFSQNLIGDLRPRAITRDLDWGIPIPLDGWRDQPMKRFYVWFDAVIGYFSASVEWARRSGNPDAWREFWTGDAQGYYFMGKDNIVFHSLIWPSLLLGQNGQGAKGGEPGSFGPLNLPTEVVSSEFLTMSGSKFSTSRGTVIYVTDFLKEFGPDALRYFISVAGPENQDTDFTWEEFVRRTNFELANEWGNLVNRSISMAHKNVGAVPRPTSPTGADHELLALSRAAFDVVGGHLRRSRFKQASTEAMKVVGAANRYLSDQEPWKLKDDPERRDTVLHTALQVVQDANALLTPFLPHSAQKVHELLGGQGVWAAQPQVTEVRDLDVPDRGYPVLTGDYAAEQATWESTPIEVGRPLDKPTPLFAKLDPELGEKGPDWAPITR</sequence>
<reference evidence="14" key="1">
    <citation type="journal article" date="2019" name="Int. J. Syst. Evol. Microbiol.">
        <title>The Global Catalogue of Microorganisms (GCM) 10K type strain sequencing project: providing services to taxonomists for standard genome sequencing and annotation.</title>
        <authorList>
            <consortium name="The Broad Institute Genomics Platform"/>
            <consortium name="The Broad Institute Genome Sequencing Center for Infectious Disease"/>
            <person name="Wu L."/>
            <person name="Ma J."/>
        </authorList>
    </citation>
    <scope>NUCLEOTIDE SEQUENCE [LARGE SCALE GENOMIC DNA]</scope>
    <source>
        <strain evidence="14">KCTC 12848</strain>
    </source>
</reference>
<comment type="catalytic activity">
    <reaction evidence="8 9">
        <text>tRNA(Met) + L-methionine + ATP = L-methionyl-tRNA(Met) + AMP + diphosphate</text>
        <dbReference type="Rhea" id="RHEA:13481"/>
        <dbReference type="Rhea" id="RHEA-COMP:9667"/>
        <dbReference type="Rhea" id="RHEA-COMP:9698"/>
        <dbReference type="ChEBI" id="CHEBI:30616"/>
        <dbReference type="ChEBI" id="CHEBI:33019"/>
        <dbReference type="ChEBI" id="CHEBI:57844"/>
        <dbReference type="ChEBI" id="CHEBI:78442"/>
        <dbReference type="ChEBI" id="CHEBI:78530"/>
        <dbReference type="ChEBI" id="CHEBI:456215"/>
        <dbReference type="EC" id="6.1.1.10"/>
    </reaction>
</comment>
<keyword evidence="3 9" id="KW-0436">Ligase</keyword>
<keyword evidence="9" id="KW-0963">Cytoplasm</keyword>
<keyword evidence="9" id="KW-0862">Zinc</keyword>
<evidence type="ECO:0000256" key="8">
    <source>
        <dbReference type="ARBA" id="ARBA00047364"/>
    </source>
</evidence>
<feature type="binding site" evidence="9">
    <location>
        <position position="160"/>
    </location>
    <ligand>
        <name>Zn(2+)</name>
        <dbReference type="ChEBI" id="CHEBI:29105"/>
    </ligand>
</feature>
<gene>
    <name evidence="9 13" type="primary">metG</name>
    <name evidence="13" type="ORF">ACFPFM_14265</name>
</gene>
<evidence type="ECO:0000313" key="13">
    <source>
        <dbReference type="EMBL" id="MFC5054918.1"/>
    </source>
</evidence>
<evidence type="ECO:0000256" key="10">
    <source>
        <dbReference type="SAM" id="MobiDB-lite"/>
    </source>
</evidence>
<dbReference type="SUPFAM" id="SSF52374">
    <property type="entry name" value="Nucleotidylyl transferase"/>
    <property type="match status" value="1"/>
</dbReference>
<dbReference type="InterPro" id="IPR029038">
    <property type="entry name" value="MetRS_Zn"/>
</dbReference>
<evidence type="ECO:0000256" key="3">
    <source>
        <dbReference type="ARBA" id="ARBA00022598"/>
    </source>
</evidence>
<evidence type="ECO:0000256" key="2">
    <source>
        <dbReference type="ARBA" id="ARBA00008258"/>
    </source>
</evidence>
<evidence type="ECO:0000256" key="4">
    <source>
        <dbReference type="ARBA" id="ARBA00022741"/>
    </source>
</evidence>
<name>A0ABV9XZP5_9PSEU</name>
<dbReference type="HAMAP" id="MF_00098">
    <property type="entry name" value="Met_tRNA_synth_type1"/>
    <property type="match status" value="1"/>
</dbReference>
<keyword evidence="6 9" id="KW-0648">Protein biosynthesis</keyword>
<dbReference type="Pfam" id="PF09334">
    <property type="entry name" value="tRNA-synt_1g"/>
    <property type="match status" value="1"/>
</dbReference>
<evidence type="ECO:0000259" key="11">
    <source>
        <dbReference type="Pfam" id="PF09334"/>
    </source>
</evidence>
<organism evidence="13 14">
    <name type="scientific">Saccharothrix xinjiangensis</name>
    <dbReference type="NCBI Taxonomy" id="204798"/>
    <lineage>
        <taxon>Bacteria</taxon>
        <taxon>Bacillati</taxon>
        <taxon>Actinomycetota</taxon>
        <taxon>Actinomycetes</taxon>
        <taxon>Pseudonocardiales</taxon>
        <taxon>Pseudonocardiaceae</taxon>
        <taxon>Saccharothrix</taxon>
    </lineage>
</organism>
<feature type="binding site" evidence="9">
    <location>
        <position position="157"/>
    </location>
    <ligand>
        <name>Zn(2+)</name>
        <dbReference type="ChEBI" id="CHEBI:29105"/>
    </ligand>
</feature>
<dbReference type="InterPro" id="IPR009080">
    <property type="entry name" value="tRNAsynth_Ia_anticodon-bd"/>
</dbReference>
<comment type="caution">
    <text evidence="13">The sequence shown here is derived from an EMBL/GenBank/DDBJ whole genome shotgun (WGS) entry which is preliminary data.</text>
</comment>
<keyword evidence="5 9" id="KW-0067">ATP-binding</keyword>
<dbReference type="InterPro" id="IPR033911">
    <property type="entry name" value="MetRS_core"/>
</dbReference>
<feature type="domain" description="Methionyl/Leucyl tRNA synthetase" evidence="11">
    <location>
        <begin position="6"/>
        <end position="410"/>
    </location>
</feature>
<evidence type="ECO:0000256" key="1">
    <source>
        <dbReference type="ARBA" id="ARBA00003314"/>
    </source>
</evidence>
<dbReference type="InterPro" id="IPR023458">
    <property type="entry name" value="Met-tRNA_ligase_1"/>
</dbReference>
<feature type="binding site" evidence="9">
    <location>
        <position position="350"/>
    </location>
    <ligand>
        <name>ATP</name>
        <dbReference type="ChEBI" id="CHEBI:30616"/>
    </ligand>
</feature>
<dbReference type="Gene3D" id="2.20.28.20">
    <property type="entry name" value="Methionyl-tRNA synthetase, Zn-domain"/>
    <property type="match status" value="1"/>
</dbReference>
<dbReference type="GO" id="GO:0004825">
    <property type="term" value="F:methionine-tRNA ligase activity"/>
    <property type="evidence" value="ECO:0007669"/>
    <property type="project" value="UniProtKB-EC"/>
</dbReference>
<evidence type="ECO:0000256" key="9">
    <source>
        <dbReference type="HAMAP-Rule" id="MF_00098"/>
    </source>
</evidence>
<dbReference type="RefSeq" id="WP_344033776.1">
    <property type="nucleotide sequence ID" value="NZ_BAAAKE010000001.1"/>
</dbReference>
<evidence type="ECO:0000256" key="6">
    <source>
        <dbReference type="ARBA" id="ARBA00022917"/>
    </source>
</evidence>
<dbReference type="Gene3D" id="1.10.730.10">
    <property type="entry name" value="Isoleucyl-tRNA Synthetase, Domain 1"/>
    <property type="match status" value="1"/>
</dbReference>
<dbReference type="PRINTS" id="PR01041">
    <property type="entry name" value="TRNASYNTHMET"/>
</dbReference>
<keyword evidence="4 9" id="KW-0547">Nucleotide-binding</keyword>
<dbReference type="Pfam" id="PF19303">
    <property type="entry name" value="Anticodon_3"/>
    <property type="match status" value="1"/>
</dbReference>
<dbReference type="InterPro" id="IPR015413">
    <property type="entry name" value="Methionyl/Leucyl_tRNA_Synth"/>
</dbReference>
<evidence type="ECO:0000313" key="14">
    <source>
        <dbReference type="Proteomes" id="UP001595833"/>
    </source>
</evidence>
<keyword evidence="9" id="KW-0479">Metal-binding</keyword>
<dbReference type="SUPFAM" id="SSF57770">
    <property type="entry name" value="Methionyl-tRNA synthetase (MetRS), Zn-domain"/>
    <property type="match status" value="1"/>
</dbReference>